<dbReference type="PIRSF" id="PIRSF000097">
    <property type="entry name" value="AKR"/>
    <property type="match status" value="1"/>
</dbReference>
<evidence type="ECO:0000313" key="8">
    <source>
        <dbReference type="EMBL" id="BAN48339.1"/>
    </source>
</evidence>
<dbReference type="Gene3D" id="3.20.20.100">
    <property type="entry name" value="NADP-dependent oxidoreductase domain"/>
    <property type="match status" value="1"/>
</dbReference>
<feature type="binding site" evidence="5">
    <location>
        <position position="106"/>
    </location>
    <ligand>
        <name>substrate</name>
    </ligand>
</feature>
<dbReference type="RefSeq" id="WP_016492533.1">
    <property type="nucleotide sequence ID" value="NC_021499.1"/>
</dbReference>
<keyword evidence="2" id="KW-0521">NADP</keyword>
<dbReference type="PROSITE" id="PS00798">
    <property type="entry name" value="ALDOKETO_REDUCTASE_1"/>
    <property type="match status" value="1"/>
</dbReference>
<feature type="active site" description="Proton donor" evidence="4">
    <location>
        <position position="48"/>
    </location>
</feature>
<accession>S6BGU4</accession>
<feature type="site" description="Lowers pKa of active site Tyr" evidence="6">
    <location>
        <position position="73"/>
    </location>
</feature>
<comment type="similarity">
    <text evidence="1">Belongs to the aldo/keto reductase family.</text>
</comment>
<evidence type="ECO:0000256" key="3">
    <source>
        <dbReference type="ARBA" id="ARBA00023002"/>
    </source>
</evidence>
<dbReference type="InterPro" id="IPR020471">
    <property type="entry name" value="AKR"/>
</dbReference>
<dbReference type="InterPro" id="IPR018170">
    <property type="entry name" value="Aldo/ket_reductase_CS"/>
</dbReference>
<evidence type="ECO:0000256" key="5">
    <source>
        <dbReference type="PIRSR" id="PIRSR000097-2"/>
    </source>
</evidence>
<dbReference type="STRING" id="1245471.PCA10_26070"/>
<dbReference type="EMBL" id="AP013068">
    <property type="protein sequence ID" value="BAN48339.1"/>
    <property type="molecule type" value="Genomic_DNA"/>
</dbReference>
<dbReference type="InterPro" id="IPR023210">
    <property type="entry name" value="NADP_OxRdtase_dom"/>
</dbReference>
<dbReference type="AlphaFoldDB" id="S6BGU4"/>
<dbReference type="PRINTS" id="PR00069">
    <property type="entry name" value="ALDKETRDTASE"/>
</dbReference>
<gene>
    <name evidence="8" type="ORF">PCA10_26070</name>
</gene>
<organism evidence="8 9">
    <name type="scientific">Metapseudomonas resinovorans NBRC 106553</name>
    <dbReference type="NCBI Taxonomy" id="1245471"/>
    <lineage>
        <taxon>Bacteria</taxon>
        <taxon>Pseudomonadati</taxon>
        <taxon>Pseudomonadota</taxon>
        <taxon>Gammaproteobacteria</taxon>
        <taxon>Pseudomonadales</taxon>
        <taxon>Pseudomonadaceae</taxon>
        <taxon>Metapseudomonas</taxon>
    </lineage>
</organism>
<dbReference type="SUPFAM" id="SSF51430">
    <property type="entry name" value="NAD(P)-linked oxidoreductase"/>
    <property type="match status" value="1"/>
</dbReference>
<evidence type="ECO:0000256" key="2">
    <source>
        <dbReference type="ARBA" id="ARBA00022857"/>
    </source>
</evidence>
<dbReference type="KEGG" id="pre:PCA10_26070"/>
<dbReference type="PANTHER" id="PTHR43827">
    <property type="entry name" value="2,5-DIKETO-D-GLUCONIC ACID REDUCTASE"/>
    <property type="match status" value="1"/>
</dbReference>
<evidence type="ECO:0000256" key="4">
    <source>
        <dbReference type="PIRSR" id="PIRSR000097-1"/>
    </source>
</evidence>
<dbReference type="PANTHER" id="PTHR43827:SF3">
    <property type="entry name" value="NADP-DEPENDENT OXIDOREDUCTASE DOMAIN-CONTAINING PROTEIN"/>
    <property type="match status" value="1"/>
</dbReference>
<evidence type="ECO:0000313" key="9">
    <source>
        <dbReference type="Proteomes" id="UP000015503"/>
    </source>
</evidence>
<reference evidence="8 9" key="1">
    <citation type="journal article" date="2013" name="Genome Announc.">
        <title>Complete Genome Sequence of the Carbazole Degrader Pseudomonas resinovorans Strain CA10 (NBRC 106553).</title>
        <authorList>
            <person name="Shintani M."/>
            <person name="Hosoyama A."/>
            <person name="Ohji S."/>
            <person name="Tsuchikane K."/>
            <person name="Takarada H."/>
            <person name="Yamazoe A."/>
            <person name="Fujita N."/>
            <person name="Nojiri H."/>
        </authorList>
    </citation>
    <scope>NUCLEOTIDE SEQUENCE [LARGE SCALE GENOMIC DNA]</scope>
    <source>
        <strain evidence="8 9">NBRC 106553</strain>
    </source>
</reference>
<dbReference type="Pfam" id="PF00248">
    <property type="entry name" value="Aldo_ket_red"/>
    <property type="match status" value="1"/>
</dbReference>
<evidence type="ECO:0000259" key="7">
    <source>
        <dbReference type="Pfam" id="PF00248"/>
    </source>
</evidence>
<dbReference type="InterPro" id="IPR036812">
    <property type="entry name" value="NAD(P)_OxRdtase_dom_sf"/>
</dbReference>
<evidence type="ECO:0000256" key="6">
    <source>
        <dbReference type="PIRSR" id="PIRSR000097-3"/>
    </source>
</evidence>
<dbReference type="PATRIC" id="fig|1245471.3.peg.2638"/>
<dbReference type="GO" id="GO:0051596">
    <property type="term" value="P:methylglyoxal catabolic process"/>
    <property type="evidence" value="ECO:0007669"/>
    <property type="project" value="TreeGrafter"/>
</dbReference>
<dbReference type="OrthoDB" id="9804790at2"/>
<dbReference type="HOGENOM" id="CLU_023205_0_1_6"/>
<name>S6BGU4_METRE</name>
<dbReference type="eggNOG" id="COG0656">
    <property type="taxonomic scope" value="Bacteria"/>
</dbReference>
<evidence type="ECO:0000256" key="1">
    <source>
        <dbReference type="ARBA" id="ARBA00007905"/>
    </source>
</evidence>
<sequence length="274" mass="30182">MRTLTTANGLHMPQLGLGTWPMKGEECTAAVVQALELGYRHIDTAPAYENEDAVGQALRQTQVPREAIHLTTKVWWDKLQPAAMRQSLEDSLRALGTEQVDLFMIHWPAKDWDLRRSIETLVALREEGKARNIGVANFPLALLRQVVEELGAPLSAIQVEYHVLLDQQHLLDYARAHGLALTAYTPLARGLAAEQPAIREIAAKHGVLPSQVALKWLLDQDGVAAIPKASSRANQQANLDALKVQLDDADRALIAALPKGKRVVSPEFAPEWDA</sequence>
<dbReference type="GO" id="GO:1990002">
    <property type="term" value="F:methylglyoxal reductase (NADPH) (acetol producing) activity"/>
    <property type="evidence" value="ECO:0007669"/>
    <property type="project" value="TreeGrafter"/>
</dbReference>
<feature type="domain" description="NADP-dependent oxidoreductase" evidence="7">
    <location>
        <begin position="15"/>
        <end position="256"/>
    </location>
</feature>
<dbReference type="Proteomes" id="UP000015503">
    <property type="component" value="Chromosome"/>
</dbReference>
<keyword evidence="9" id="KW-1185">Reference proteome</keyword>
<keyword evidence="3" id="KW-0560">Oxidoreductase</keyword>
<protein>
    <submittedName>
        <fullName evidence="8">Putative oxidoreductase</fullName>
    </submittedName>
</protein>
<proteinExistence type="inferred from homology"/>